<protein>
    <recommendedName>
        <fullName evidence="2">Rhodanese domain-containing protein</fullName>
    </recommendedName>
</protein>
<dbReference type="InterPro" id="IPR001763">
    <property type="entry name" value="Rhodanese-like_dom"/>
</dbReference>
<feature type="chain" id="PRO_5012654683" description="Rhodanese domain-containing protein" evidence="1">
    <location>
        <begin position="31"/>
        <end position="97"/>
    </location>
</feature>
<evidence type="ECO:0000313" key="3">
    <source>
        <dbReference type="EMBL" id="SOB59652.1"/>
    </source>
</evidence>
<feature type="signal peptide" evidence="1">
    <location>
        <begin position="1"/>
        <end position="30"/>
    </location>
</feature>
<gene>
    <name evidence="3" type="ORF">DPRO_2742</name>
</gene>
<organism evidence="3 4">
    <name type="scientific">Pseudodesulfovibrio profundus</name>
    <dbReference type="NCBI Taxonomy" id="57320"/>
    <lineage>
        <taxon>Bacteria</taxon>
        <taxon>Pseudomonadati</taxon>
        <taxon>Thermodesulfobacteriota</taxon>
        <taxon>Desulfovibrionia</taxon>
        <taxon>Desulfovibrionales</taxon>
        <taxon>Desulfovibrionaceae</taxon>
    </lineage>
</organism>
<reference evidence="4" key="1">
    <citation type="submission" date="2017-09" db="EMBL/GenBank/DDBJ databases">
        <authorList>
            <person name="Regsiter A."/>
            <person name="William W."/>
        </authorList>
    </citation>
    <scope>NUCLEOTIDE SEQUENCE [LARGE SCALE GENOMIC DNA]</scope>
    <source>
        <strain evidence="4">500-1</strain>
    </source>
</reference>
<dbReference type="EMBL" id="LT907975">
    <property type="protein sequence ID" value="SOB59652.1"/>
    <property type="molecule type" value="Genomic_DNA"/>
</dbReference>
<evidence type="ECO:0000256" key="1">
    <source>
        <dbReference type="SAM" id="SignalP"/>
    </source>
</evidence>
<dbReference type="KEGG" id="pprf:DPRO_2742"/>
<feature type="domain" description="Rhodanese" evidence="2">
    <location>
        <begin position="46"/>
        <end position="97"/>
    </location>
</feature>
<dbReference type="SUPFAM" id="SSF52821">
    <property type="entry name" value="Rhodanese/Cell cycle control phosphatase"/>
    <property type="match status" value="1"/>
</dbReference>
<evidence type="ECO:0000313" key="4">
    <source>
        <dbReference type="Proteomes" id="UP000219215"/>
    </source>
</evidence>
<evidence type="ECO:0000259" key="2">
    <source>
        <dbReference type="PROSITE" id="PS50206"/>
    </source>
</evidence>
<keyword evidence="4" id="KW-1185">Reference proteome</keyword>
<keyword evidence="1" id="KW-0732">Signal</keyword>
<sequence>MLKKCLVPVISLMVLVALMVMATTAEVAFAQDVPRMEADQLLEQIDSPDVLIIDVRRGGDWTGSGKMIKNSVRKPYDDVESWVDTLPQGKTIVLYCA</sequence>
<proteinExistence type="predicted"/>
<dbReference type="CDD" id="cd00158">
    <property type="entry name" value="RHOD"/>
    <property type="match status" value="1"/>
</dbReference>
<dbReference type="OrthoDB" id="5422839at2"/>
<dbReference type="PROSITE" id="PS50206">
    <property type="entry name" value="RHODANESE_3"/>
    <property type="match status" value="1"/>
</dbReference>
<name>A0A2C8FCM3_9BACT</name>
<accession>A0A2C8FCM3</accession>
<dbReference type="Gene3D" id="3.40.250.10">
    <property type="entry name" value="Rhodanese-like domain"/>
    <property type="match status" value="1"/>
</dbReference>
<dbReference type="Proteomes" id="UP000219215">
    <property type="component" value="Chromosome DPRO"/>
</dbReference>
<dbReference type="Pfam" id="PF00581">
    <property type="entry name" value="Rhodanese"/>
    <property type="match status" value="1"/>
</dbReference>
<dbReference type="InterPro" id="IPR036873">
    <property type="entry name" value="Rhodanese-like_dom_sf"/>
</dbReference>
<dbReference type="AlphaFoldDB" id="A0A2C8FCM3"/>